<gene>
    <name evidence="1" type="ORF">GCM10007362_46960</name>
</gene>
<proteinExistence type="predicted"/>
<accession>A0ABQ2A9V3</accession>
<comment type="caution">
    <text evidence="1">The sequence shown here is derived from an EMBL/GenBank/DDBJ whole genome shotgun (WGS) entry which is preliminary data.</text>
</comment>
<name>A0ABQ2A9V3_9BACL</name>
<evidence type="ECO:0000313" key="2">
    <source>
        <dbReference type="Proteomes" id="UP000605427"/>
    </source>
</evidence>
<dbReference type="RefSeq" id="WP_172246242.1">
    <property type="nucleotide sequence ID" value="NZ_BMDD01000007.1"/>
</dbReference>
<dbReference type="Proteomes" id="UP000605427">
    <property type="component" value="Unassembled WGS sequence"/>
</dbReference>
<protein>
    <submittedName>
        <fullName evidence="1">Uncharacterized protein</fullName>
    </submittedName>
</protein>
<evidence type="ECO:0000313" key="1">
    <source>
        <dbReference type="EMBL" id="GGH86661.1"/>
    </source>
</evidence>
<sequence>MPEDAFFDLYIDECFLGGRPNRSRIEPFLERCVELGHPACIEEVLRRLDGEPRYLPVIFRIAERENKEETNPLTIRLYEYLLIHNGDRHSVENAVCRYRLFLLRLNEDEENNSRVLNAFSPYRNNLPDELKLEALTVMGSLCFNRMDAEELNTVADELISLCLRLFGSKDQAPTKPFAPDRELARPVLAYYSQGYVMKQIALCEKGEFKEAEAYSARYEDLSWLAGTDSANKEKLADLALFAHANRIGCRLLGGELEVLPEYVDLLEIHPQERVPGLIVLLKTANAYRISVDEYLPRFPIDLQRLLETQGSMYSKQVGRNRFARLLYQLSIYHFGRGRIEESLQAALQSWELSHQLNNHRMFRLLASLTLMYNEQSDPPDL</sequence>
<organism evidence="1 2">
    <name type="scientific">Saccharibacillus endophyticus</name>
    <dbReference type="NCBI Taxonomy" id="2060666"/>
    <lineage>
        <taxon>Bacteria</taxon>
        <taxon>Bacillati</taxon>
        <taxon>Bacillota</taxon>
        <taxon>Bacilli</taxon>
        <taxon>Bacillales</taxon>
        <taxon>Paenibacillaceae</taxon>
        <taxon>Saccharibacillus</taxon>
    </lineage>
</organism>
<reference evidence="2" key="1">
    <citation type="journal article" date="2019" name="Int. J. Syst. Evol. Microbiol.">
        <title>The Global Catalogue of Microorganisms (GCM) 10K type strain sequencing project: providing services to taxonomists for standard genome sequencing and annotation.</title>
        <authorList>
            <consortium name="The Broad Institute Genomics Platform"/>
            <consortium name="The Broad Institute Genome Sequencing Center for Infectious Disease"/>
            <person name="Wu L."/>
            <person name="Ma J."/>
        </authorList>
    </citation>
    <scope>NUCLEOTIDE SEQUENCE [LARGE SCALE GENOMIC DNA]</scope>
    <source>
        <strain evidence="2">CCM 8702</strain>
    </source>
</reference>
<dbReference type="EMBL" id="BMDD01000007">
    <property type="protein sequence ID" value="GGH86661.1"/>
    <property type="molecule type" value="Genomic_DNA"/>
</dbReference>
<keyword evidence="2" id="KW-1185">Reference proteome</keyword>